<dbReference type="PROSITE" id="PS51257">
    <property type="entry name" value="PROKAR_LIPOPROTEIN"/>
    <property type="match status" value="1"/>
</dbReference>
<dbReference type="InterPro" id="IPR023296">
    <property type="entry name" value="Glyco_hydro_beta-prop_sf"/>
</dbReference>
<comment type="caution">
    <text evidence="6">The sequence shown here is derived from an EMBL/GenBank/DDBJ whole genome shotgun (WGS) entry which is preliminary data.</text>
</comment>
<keyword evidence="3 4" id="KW-0326">Glycosidase</keyword>
<dbReference type="InterPro" id="IPR006710">
    <property type="entry name" value="Glyco_hydro_43"/>
</dbReference>
<dbReference type="PANTHER" id="PTHR22925">
    <property type="entry name" value="GLYCOSYL HYDROLASE 43 FAMILY MEMBER"/>
    <property type="match status" value="1"/>
</dbReference>
<reference evidence="7" key="1">
    <citation type="journal article" date="2019" name="Int. J. Syst. Evol. Microbiol.">
        <title>The Global Catalogue of Microorganisms (GCM) 10K type strain sequencing project: providing services to taxonomists for standard genome sequencing and annotation.</title>
        <authorList>
            <consortium name="The Broad Institute Genomics Platform"/>
            <consortium name="The Broad Institute Genome Sequencing Center for Infectious Disease"/>
            <person name="Wu L."/>
            <person name="Ma J."/>
        </authorList>
    </citation>
    <scope>NUCLEOTIDE SEQUENCE [LARGE SCALE GENOMIC DNA]</scope>
    <source>
        <strain evidence="7">CECT 8010</strain>
    </source>
</reference>
<evidence type="ECO:0000256" key="4">
    <source>
        <dbReference type="RuleBase" id="RU361187"/>
    </source>
</evidence>
<evidence type="ECO:0000256" key="2">
    <source>
        <dbReference type="ARBA" id="ARBA00022801"/>
    </source>
</evidence>
<dbReference type="PANTHER" id="PTHR22925:SF3">
    <property type="entry name" value="GLYCOSYL HYDROLASE FAMILY PROTEIN 43"/>
    <property type="match status" value="1"/>
</dbReference>
<dbReference type="Pfam" id="PF04616">
    <property type="entry name" value="Glyco_hydro_43"/>
    <property type="match status" value="1"/>
</dbReference>
<evidence type="ECO:0000313" key="6">
    <source>
        <dbReference type="EMBL" id="MFC4231802.1"/>
    </source>
</evidence>
<feature type="chain" id="PRO_5046752493" evidence="5">
    <location>
        <begin position="28"/>
        <end position="282"/>
    </location>
</feature>
<evidence type="ECO:0000256" key="5">
    <source>
        <dbReference type="SAM" id="SignalP"/>
    </source>
</evidence>
<organism evidence="6 7">
    <name type="scientific">Parasediminibacterium paludis</name>
    <dbReference type="NCBI Taxonomy" id="908966"/>
    <lineage>
        <taxon>Bacteria</taxon>
        <taxon>Pseudomonadati</taxon>
        <taxon>Bacteroidota</taxon>
        <taxon>Chitinophagia</taxon>
        <taxon>Chitinophagales</taxon>
        <taxon>Chitinophagaceae</taxon>
        <taxon>Parasediminibacterium</taxon>
    </lineage>
</organism>
<dbReference type="SUPFAM" id="SSF75005">
    <property type="entry name" value="Arabinanase/levansucrase/invertase"/>
    <property type="match status" value="1"/>
</dbReference>
<comment type="similarity">
    <text evidence="1 4">Belongs to the glycosyl hydrolase 43 family.</text>
</comment>
<protein>
    <submittedName>
        <fullName evidence="6">Family 43 glycosylhydrolase</fullName>
    </submittedName>
</protein>
<keyword evidence="7" id="KW-1185">Reference proteome</keyword>
<dbReference type="RefSeq" id="WP_379013398.1">
    <property type="nucleotide sequence ID" value="NZ_JBHSDC010000012.1"/>
</dbReference>
<evidence type="ECO:0000313" key="7">
    <source>
        <dbReference type="Proteomes" id="UP001595906"/>
    </source>
</evidence>
<dbReference type="Proteomes" id="UP001595906">
    <property type="component" value="Unassembled WGS sequence"/>
</dbReference>
<proteinExistence type="inferred from homology"/>
<dbReference type="Gene3D" id="2.115.10.20">
    <property type="entry name" value="Glycosyl hydrolase domain, family 43"/>
    <property type="match status" value="1"/>
</dbReference>
<evidence type="ECO:0000256" key="3">
    <source>
        <dbReference type="ARBA" id="ARBA00023295"/>
    </source>
</evidence>
<gene>
    <name evidence="6" type="ORF">ACFOW1_07860</name>
</gene>
<keyword evidence="5" id="KW-0732">Signal</keyword>
<name>A0ABV8PXW6_9BACT</name>
<evidence type="ECO:0000256" key="1">
    <source>
        <dbReference type="ARBA" id="ARBA00009865"/>
    </source>
</evidence>
<keyword evidence="2 4" id="KW-0378">Hydrolase</keyword>
<feature type="signal peptide" evidence="5">
    <location>
        <begin position="1"/>
        <end position="27"/>
    </location>
</feature>
<sequence>MKQHIQCFKTLLLSIVILFFGCANSLAQETVPQETATFKNGNFDEFIEWHDTHGDIINAHDGGIIFVNNKYYWYGLALRPLGEDKGENSGAATTTGINLYSSTNLLAWHYEGVILPTSQDITSPLRSPMRLERPKIIYNKKTNKFVMWFHYVGYPGNHKQDIGFADAGVAVADKITGPFQYIGHQRPINDSGAVKDCTLFMDNDTTAYFVYDRKMPDGSRCLHVVQLTDDFLNTTNKWAKIDVASRREAPAVFKHDGTYFLITSDVSGWKQMLLKLSNQTIC</sequence>
<accession>A0ABV8PXW6</accession>
<dbReference type="EMBL" id="JBHSDC010000012">
    <property type="protein sequence ID" value="MFC4231802.1"/>
    <property type="molecule type" value="Genomic_DNA"/>
</dbReference>